<feature type="region of interest" description="Disordered" evidence="2">
    <location>
        <begin position="486"/>
        <end position="527"/>
    </location>
</feature>
<protein>
    <submittedName>
        <fullName evidence="3">Uncharacterized protein</fullName>
    </submittedName>
</protein>
<accession>A0A518HJJ4</accession>
<keyword evidence="1" id="KW-0175">Coiled coil</keyword>
<evidence type="ECO:0000313" key="4">
    <source>
        <dbReference type="Proteomes" id="UP000319004"/>
    </source>
</evidence>
<reference evidence="3 4" key="1">
    <citation type="submission" date="2019-03" db="EMBL/GenBank/DDBJ databases">
        <title>Deep-cultivation of Planctomycetes and their phenomic and genomic characterization uncovers novel biology.</title>
        <authorList>
            <person name="Wiegand S."/>
            <person name="Jogler M."/>
            <person name="Boedeker C."/>
            <person name="Pinto D."/>
            <person name="Vollmers J."/>
            <person name="Rivas-Marin E."/>
            <person name="Kohn T."/>
            <person name="Peeters S.H."/>
            <person name="Heuer A."/>
            <person name="Rast P."/>
            <person name="Oberbeckmann S."/>
            <person name="Bunk B."/>
            <person name="Jeske O."/>
            <person name="Meyerdierks A."/>
            <person name="Storesund J.E."/>
            <person name="Kallscheuer N."/>
            <person name="Luecker S."/>
            <person name="Lage O.M."/>
            <person name="Pohl T."/>
            <person name="Merkel B.J."/>
            <person name="Hornburger P."/>
            <person name="Mueller R.-W."/>
            <person name="Bruemmer F."/>
            <person name="Labrenz M."/>
            <person name="Spormann A.M."/>
            <person name="Op den Camp H."/>
            <person name="Overmann J."/>
            <person name="Amann R."/>
            <person name="Jetten M.S.M."/>
            <person name="Mascher T."/>
            <person name="Medema M.H."/>
            <person name="Devos D.P."/>
            <person name="Kaster A.-K."/>
            <person name="Ovreas L."/>
            <person name="Rohde M."/>
            <person name="Galperin M.Y."/>
            <person name="Jogler C."/>
        </authorList>
    </citation>
    <scope>NUCLEOTIDE SEQUENCE [LARGE SCALE GENOMIC DNA]</scope>
    <source>
        <strain evidence="3 4">Enr13</strain>
    </source>
</reference>
<name>A0A518HJJ4_9BACT</name>
<evidence type="ECO:0000256" key="2">
    <source>
        <dbReference type="SAM" id="MobiDB-lite"/>
    </source>
</evidence>
<feature type="compositionally biased region" description="Pro residues" evidence="2">
    <location>
        <begin position="546"/>
        <end position="555"/>
    </location>
</feature>
<keyword evidence="4" id="KW-1185">Reference proteome</keyword>
<proteinExistence type="predicted"/>
<feature type="region of interest" description="Disordered" evidence="2">
    <location>
        <begin position="540"/>
        <end position="566"/>
    </location>
</feature>
<sequence length="1694" mass="188488">MFNTHVVIKSLASLTLVVVGVLVLLGRGNAHQGQSGRSSETEVVAVAGSPPILHQWRGAEGGAVASADDSQPNMIRRAAHNEVGPGRVIPVNGWLPSGSTTRNGNQLVAVASAVTQDSPNPPAPIPTTATNEPATNFSSFQIQITKNVNDTTPLDEAALQTRAGRLGVDYQDGKVKLSIAVAGTVADTIDTGVIEIRKKGGSRVADLIQLPKTDSSVVGDFELRDIRNQGKVTIEVVALYDKFPRPELIKEFTIDVDTIGPQLVNAKIDGTNSMDGVLLGPKILLAFSTNDIKKESITDTNLYRIERFSDNNSLKQVDLSKSPTLQTISVLGVEKKVIQLEFDQLNYGVYRITIPKADQSGDQDPARPTTPAITDEHGNVAGGSGLVGAAQEQIVEVYPPRPAGKRVEFPEFLPTAPQPITERRINPADKVETAVVRLFYFRDAHRVAQLVNRNVRSLNYAAVTQAEQRASDARDDAEQLTLQRRAAEREAARDAEDLRQSENRLEDARRREASLSRDKAEALRQKQRNEEAIEILKEQLRAQPSPADPGQPGDPSPTADEFVSNRDPASFKNASWMLEGEEATAATEPSERFENARPSTLESRINSLLRANDRLDARIGEIEVLQKQQIDIEGQVKSLRKDARASNEAALNLAEQEELQKKNQFRAEVAAAHEDPDTYAAAELYTVDPVAQVSISVIGEGLIQLRGPSKGIDAIRTMIHQIDAPVGQVKVDVITVQVNGEDGAKMEKPVGKIDAHLKISRGLVSHSLMLLRSAVQQEATRIAIESDQGGHYQIDRDRKYLYAFFGRDFIDELYEMDSEFLNSENKVLGLHSMDTISLHQALFVLALAKNDVRQRILAQFMMMVRNDLVQAEFNLRRSAEVFPHKTRFWLPHHTREHAEQCSIEGISLNNVQRYHFTHVMNFFGAMELACGGFAGYEGSSDTLNPMQREFIRLAQIFKSRLVAELELKQRLIERTMIEDNVLNQINDEEAAANSLRPRVLDLARRTQDERLSAAQDLVESRFKGLGVGAQIRRSLEVGEERVTNLIMQWSKQGTGTINLALLEILNSPSPTVATRMSIEELLKQIRSTKVLASYASPRTRNLQNLLSALESLESLSQRALNANEGGWRSIRSEVLRQPGVQNDLVAGAKIVFDETKEYWTKVEKAFSKMSAAAEPSNLDFETLSRNYEDLKELEKMLLDPDPHEVSIFDIADTIYEDSLELAKVEAQYENAKEFLRQTRSSLERRKLLDFLIQEQEEKVIDLLEGTRARIAAMDGYLKRLSVALEDDFQVQFYDPAFVRIRGAARHMNVTFGQIERTSVLTNNRAFAKVSPAATMEFDLPKRNIAIVEALDGAKAIAQDFGPLLQDPTFLAAFQMMGGAPSNGKVQDVLPGLPSSGDEQQMGFTQVPDQQSGAALQSLVPDPSVYKIETGTGYEIRPVIQPDGISVVYDFNYMYTTNVREPVQADEKHLGRVKRHFIDTQVQTTSFELRRVSRYQVALKTARTSQGVPLLQDIPGVGALFRPAPSAESAIQENIILSQSVVYPTVFDVMGLRWAPSVVDLNHISVRDSEHVVRGRQQTVKNSVFENTTRTVDDVLGLNKKDSRFNRPDLYHRQTDPSPYHPGGYVHPELEPDDDPSGRGFMHLDRRPTEMRDPPYDYRRRVPQQFETETYSPETVPAQIDHAVPGFQQMLLNSP</sequence>
<dbReference type="KEGG" id="snep:Enr13x_08560"/>
<dbReference type="Proteomes" id="UP000319004">
    <property type="component" value="Chromosome"/>
</dbReference>
<feature type="region of interest" description="Disordered" evidence="2">
    <location>
        <begin position="1604"/>
        <end position="1657"/>
    </location>
</feature>
<gene>
    <name evidence="3" type="ORF">Enr13x_08560</name>
</gene>
<dbReference type="EMBL" id="CP037423">
    <property type="protein sequence ID" value="QDV41018.1"/>
    <property type="molecule type" value="Genomic_DNA"/>
</dbReference>
<dbReference type="OrthoDB" id="292685at2"/>
<evidence type="ECO:0000313" key="3">
    <source>
        <dbReference type="EMBL" id="QDV41018.1"/>
    </source>
</evidence>
<feature type="compositionally biased region" description="Basic and acidic residues" evidence="2">
    <location>
        <begin position="1641"/>
        <end position="1657"/>
    </location>
</feature>
<evidence type="ECO:0000256" key="1">
    <source>
        <dbReference type="SAM" id="Coils"/>
    </source>
</evidence>
<feature type="compositionally biased region" description="Basic and acidic residues" evidence="2">
    <location>
        <begin position="1604"/>
        <end position="1614"/>
    </location>
</feature>
<feature type="coiled-coil region" evidence="1">
    <location>
        <begin position="622"/>
        <end position="660"/>
    </location>
</feature>
<feature type="region of interest" description="Disordered" evidence="2">
    <location>
        <begin position="357"/>
        <end position="384"/>
    </location>
</feature>
<organism evidence="3 4">
    <name type="scientific">Stieleria neptunia</name>
    <dbReference type="NCBI Taxonomy" id="2527979"/>
    <lineage>
        <taxon>Bacteria</taxon>
        <taxon>Pseudomonadati</taxon>
        <taxon>Planctomycetota</taxon>
        <taxon>Planctomycetia</taxon>
        <taxon>Pirellulales</taxon>
        <taxon>Pirellulaceae</taxon>
        <taxon>Stieleria</taxon>
    </lineage>
</organism>
<dbReference type="RefSeq" id="WP_145384805.1">
    <property type="nucleotide sequence ID" value="NZ_CP037423.1"/>
</dbReference>